<evidence type="ECO:0000313" key="1">
    <source>
        <dbReference type="EMBL" id="KAE9289447.1"/>
    </source>
</evidence>
<dbReference type="EMBL" id="QXFY01003028">
    <property type="protein sequence ID" value="KAE9289447.1"/>
    <property type="molecule type" value="Genomic_DNA"/>
</dbReference>
<reference evidence="1 2" key="1">
    <citation type="submission" date="2018-09" db="EMBL/GenBank/DDBJ databases">
        <title>Genomic investigation of the strawberry pathogen Phytophthora fragariae indicates pathogenicity is determined by transcriptional variation in three key races.</title>
        <authorList>
            <person name="Adams T.M."/>
            <person name="Armitage A.D."/>
            <person name="Sobczyk M.K."/>
            <person name="Bates H.J."/>
            <person name="Dunwell J.M."/>
            <person name="Nellist C.F."/>
            <person name="Harrison R.J."/>
        </authorList>
    </citation>
    <scope>NUCLEOTIDE SEQUENCE [LARGE SCALE GENOMIC DNA]</scope>
    <source>
        <strain evidence="1 2">NOV-77</strain>
    </source>
</reference>
<organism evidence="1 2">
    <name type="scientific">Phytophthora fragariae</name>
    <dbReference type="NCBI Taxonomy" id="53985"/>
    <lineage>
        <taxon>Eukaryota</taxon>
        <taxon>Sar</taxon>
        <taxon>Stramenopiles</taxon>
        <taxon>Oomycota</taxon>
        <taxon>Peronosporomycetes</taxon>
        <taxon>Peronosporales</taxon>
        <taxon>Peronosporaceae</taxon>
        <taxon>Phytophthora</taxon>
    </lineage>
</organism>
<sequence>MSALNILNFSKTSAFFFMKYLRVPNELLRSAAVSEAGDLTAYHQRLIAAMKASHECAERARAKE</sequence>
<protein>
    <submittedName>
        <fullName evidence="1">Uncharacterized protein</fullName>
    </submittedName>
</protein>
<evidence type="ECO:0000313" key="2">
    <source>
        <dbReference type="Proteomes" id="UP000486351"/>
    </source>
</evidence>
<gene>
    <name evidence="1" type="ORF">PF008_g25881</name>
</gene>
<accession>A0A6G0QJF4</accession>
<dbReference type="AlphaFoldDB" id="A0A6G0QJF4"/>
<proteinExistence type="predicted"/>
<comment type="caution">
    <text evidence="1">The sequence shown here is derived from an EMBL/GenBank/DDBJ whole genome shotgun (WGS) entry which is preliminary data.</text>
</comment>
<dbReference type="Proteomes" id="UP000486351">
    <property type="component" value="Unassembled WGS sequence"/>
</dbReference>
<name>A0A6G0QJF4_9STRA</name>